<organism evidence="1">
    <name type="scientific">Arion vulgaris</name>
    <dbReference type="NCBI Taxonomy" id="1028688"/>
    <lineage>
        <taxon>Eukaryota</taxon>
        <taxon>Metazoa</taxon>
        <taxon>Spiralia</taxon>
        <taxon>Lophotrochozoa</taxon>
        <taxon>Mollusca</taxon>
        <taxon>Gastropoda</taxon>
        <taxon>Heterobranchia</taxon>
        <taxon>Euthyneura</taxon>
        <taxon>Panpulmonata</taxon>
        <taxon>Eupulmonata</taxon>
        <taxon>Stylommatophora</taxon>
        <taxon>Helicina</taxon>
        <taxon>Arionoidea</taxon>
        <taxon>Arionidae</taxon>
        <taxon>Arion</taxon>
    </lineage>
</organism>
<gene>
    <name evidence="1" type="primary">ORF198785</name>
</gene>
<accession>A0A0B7BL73</accession>
<protein>
    <submittedName>
        <fullName evidence="1">Uncharacterized protein</fullName>
    </submittedName>
</protein>
<proteinExistence type="predicted"/>
<name>A0A0B7BL73_9EUPU</name>
<dbReference type="EMBL" id="HACG01047209">
    <property type="protein sequence ID" value="CEK94074.1"/>
    <property type="molecule type" value="Transcribed_RNA"/>
</dbReference>
<sequence length="50" mass="5394">SAPALPAATVARIVSTVAITATINMIQHRAYYVTQNLLSSETKKSLIDYT</sequence>
<dbReference type="AlphaFoldDB" id="A0A0B7BL73"/>
<evidence type="ECO:0000313" key="1">
    <source>
        <dbReference type="EMBL" id="CEK94074.1"/>
    </source>
</evidence>
<reference evidence="1" key="1">
    <citation type="submission" date="2014-12" db="EMBL/GenBank/DDBJ databases">
        <title>Insight into the proteome of Arion vulgaris.</title>
        <authorList>
            <person name="Aradska J."/>
            <person name="Bulat T."/>
            <person name="Smidak R."/>
            <person name="Sarate P."/>
            <person name="Gangsoo J."/>
            <person name="Sialana F."/>
            <person name="Bilban M."/>
            <person name="Lubec G."/>
        </authorList>
    </citation>
    <scope>NUCLEOTIDE SEQUENCE</scope>
    <source>
        <tissue evidence="1">Skin</tissue>
    </source>
</reference>
<feature type="non-terminal residue" evidence="1">
    <location>
        <position position="1"/>
    </location>
</feature>